<gene>
    <name evidence="1" type="ORF">SAMN04488081_2005</name>
</gene>
<reference evidence="1 2" key="1">
    <citation type="submission" date="2016-10" db="EMBL/GenBank/DDBJ databases">
        <authorList>
            <person name="Varghese N."/>
            <person name="Submissions S."/>
        </authorList>
    </citation>
    <scope>NUCLEOTIDE SEQUENCE [LARGE SCALE GENOMIC DNA]</scope>
    <source>
        <strain evidence="1 2">DSM 20748</strain>
    </source>
</reference>
<evidence type="ECO:0000313" key="1">
    <source>
        <dbReference type="EMBL" id="SDY08728.1"/>
    </source>
</evidence>
<comment type="caution">
    <text evidence="1">The sequence shown here is derived from an EMBL/GenBank/DDBJ whole genome shotgun (WGS) entry which is preliminary data.</text>
</comment>
<sequence>MAAQTIPLISENIAFEETAAPLTSKVHIVQPFDSQNKENSNGHPLLLSIRLLFKISMFAVHLIRVQPLFLHDSKNYSVVKE</sequence>
<keyword evidence="2" id="KW-1185">Reference proteome</keyword>
<dbReference type="Proteomes" id="UP000198647">
    <property type="component" value="Unassembled WGS sequence"/>
</dbReference>
<organism evidence="1 2">
    <name type="scientific">Salimicrobium album</name>
    <dbReference type="NCBI Taxonomy" id="50717"/>
    <lineage>
        <taxon>Bacteria</taxon>
        <taxon>Bacillati</taxon>
        <taxon>Bacillota</taxon>
        <taxon>Bacilli</taxon>
        <taxon>Bacillales</taxon>
        <taxon>Bacillaceae</taxon>
        <taxon>Salimicrobium</taxon>
    </lineage>
</organism>
<dbReference type="EMBL" id="FNOS01000005">
    <property type="protein sequence ID" value="SDY08728.1"/>
    <property type="molecule type" value="Genomic_DNA"/>
</dbReference>
<protein>
    <submittedName>
        <fullName evidence="1">Uncharacterized protein</fullName>
    </submittedName>
</protein>
<name>A0A1H3H1D1_9BACI</name>
<accession>A0A1H3H1D1</accession>
<proteinExistence type="predicted"/>
<evidence type="ECO:0000313" key="2">
    <source>
        <dbReference type="Proteomes" id="UP000198647"/>
    </source>
</evidence>